<reference evidence="1 2" key="1">
    <citation type="submission" date="2021-02" db="EMBL/GenBank/DDBJ databases">
        <authorList>
            <person name="Tang S.-L."/>
            <person name="Chiang P.-W."/>
            <person name="Pfeiffer F."/>
            <person name="Dyall-Smith M."/>
        </authorList>
    </citation>
    <scope>NUCLEOTIDE SEQUENCE [LARGE SCALE GENOMIC DNA]</scope>
    <source>
        <strain evidence="1">Hardyhisp2</strain>
    </source>
</reference>
<dbReference type="EMBL" id="MW557853">
    <property type="protein sequence ID" value="QSJ05040.1"/>
    <property type="molecule type" value="Genomic_DNA"/>
</dbReference>
<keyword evidence="2" id="KW-1185">Reference proteome</keyword>
<evidence type="ECO:0000313" key="1">
    <source>
        <dbReference type="EMBL" id="QSJ05040.1"/>
    </source>
</evidence>
<sequence>MNYDSFETESGREQITIELNKSEKMKLATDGFVAHETEDNGIVRIQLESYEQPEVESQTV</sequence>
<protein>
    <submittedName>
        <fullName evidence="1">Uncharacterized protein</fullName>
    </submittedName>
</protein>
<accession>A0A898K9P8</accession>
<proteinExistence type="predicted"/>
<evidence type="ECO:0000313" key="2">
    <source>
        <dbReference type="Proteomes" id="UP000662804"/>
    </source>
</evidence>
<gene>
    <name evidence="1" type="ORF">HdyHp2_100</name>
</gene>
<organism evidence="1 2">
    <name type="scientific">Haloarcula virus Hardyhisp2</name>
    <dbReference type="NCBI Taxonomy" id="2811386"/>
    <lineage>
        <taxon>Viruses</taxon>
        <taxon>Monodnaviria</taxon>
        <taxon>Trapavirae</taxon>
        <taxon>Saleviricota</taxon>
        <taxon>Huolimaviricetes</taxon>
        <taxon>Haloruvirales</taxon>
        <taxon>Pleolipoviridae</taxon>
        <taxon>Gammapleolipovirus</taxon>
        <taxon>Gammapleolipovirus hardyense</taxon>
        <taxon>Gammapleolipovirus Hardyhisp2</taxon>
    </lineage>
</organism>
<name>A0A898K9P8_9VIRU</name>
<dbReference type="Proteomes" id="UP000662804">
    <property type="component" value="Segment"/>
</dbReference>